<dbReference type="EMBL" id="CP003607">
    <property type="protein sequence ID" value="AFY84631.1"/>
    <property type="molecule type" value="Genomic_DNA"/>
</dbReference>
<gene>
    <name evidence="1" type="ORF">Oscil6304_5129</name>
</gene>
<keyword evidence="2" id="KW-1185">Reference proteome</keyword>
<name>K9TR29_9CYAN</name>
<dbReference type="OrthoDB" id="458978at2"/>
<dbReference type="RefSeq" id="WP_015151245.1">
    <property type="nucleotide sequence ID" value="NC_019693.1"/>
</dbReference>
<dbReference type="InParanoid" id="K9TR29"/>
<dbReference type="Proteomes" id="UP000010367">
    <property type="component" value="Chromosome"/>
</dbReference>
<proteinExistence type="predicted"/>
<dbReference type="SUPFAM" id="SSF160631">
    <property type="entry name" value="SMI1/KNR4-like"/>
    <property type="match status" value="1"/>
</dbReference>
<dbReference type="AlphaFoldDB" id="K9TR29"/>
<dbReference type="STRING" id="56110.Oscil6304_5129"/>
<protein>
    <recommendedName>
        <fullName evidence="3">Knr4/Smi1-like domain-containing protein</fullName>
    </recommendedName>
</protein>
<dbReference type="InterPro" id="IPR037883">
    <property type="entry name" value="Knr4/Smi1-like_sf"/>
</dbReference>
<dbReference type="eggNOG" id="ENOG5033W9S">
    <property type="taxonomic scope" value="Bacteria"/>
</dbReference>
<accession>K9TR29</accession>
<sequence>MNHILIQDSAHHPQLFVWNGAIPANRLQTWLEKRNLKLPNDLIELWEMTGGGELFESETILSPFGDRNLGDDIDSVNELHHTQGMTQEYLLFHIGTGLSAVRLTDGRYVTLSDSYQELSKFLTLADWYRDELRSEYGSRYKLDALLV</sequence>
<dbReference type="KEGG" id="oac:Oscil6304_5129"/>
<evidence type="ECO:0000313" key="2">
    <source>
        <dbReference type="Proteomes" id="UP000010367"/>
    </source>
</evidence>
<reference evidence="1 2" key="1">
    <citation type="submission" date="2012-06" db="EMBL/GenBank/DDBJ databases">
        <title>Finished chromosome of genome of Oscillatoria acuminata PCC 6304.</title>
        <authorList>
            <consortium name="US DOE Joint Genome Institute"/>
            <person name="Gugger M."/>
            <person name="Coursin T."/>
            <person name="Rippka R."/>
            <person name="Tandeau De Marsac N."/>
            <person name="Huntemann M."/>
            <person name="Wei C.-L."/>
            <person name="Han J."/>
            <person name="Detter J.C."/>
            <person name="Han C."/>
            <person name="Tapia R."/>
            <person name="Davenport K."/>
            <person name="Daligault H."/>
            <person name="Erkkila T."/>
            <person name="Gu W."/>
            <person name="Munk A.C.C."/>
            <person name="Teshima H."/>
            <person name="Xu Y."/>
            <person name="Chain P."/>
            <person name="Chen A."/>
            <person name="Krypides N."/>
            <person name="Mavromatis K."/>
            <person name="Markowitz V."/>
            <person name="Szeto E."/>
            <person name="Ivanova N."/>
            <person name="Mikhailova N."/>
            <person name="Ovchinnikova G."/>
            <person name="Pagani I."/>
            <person name="Pati A."/>
            <person name="Goodwin L."/>
            <person name="Peters L."/>
            <person name="Pitluck S."/>
            <person name="Woyke T."/>
            <person name="Kerfeld C."/>
        </authorList>
    </citation>
    <scope>NUCLEOTIDE SEQUENCE [LARGE SCALE GENOMIC DNA]</scope>
    <source>
        <strain evidence="1 2">PCC 6304</strain>
    </source>
</reference>
<evidence type="ECO:0000313" key="1">
    <source>
        <dbReference type="EMBL" id="AFY84631.1"/>
    </source>
</evidence>
<organism evidence="1 2">
    <name type="scientific">Oscillatoria acuminata PCC 6304</name>
    <dbReference type="NCBI Taxonomy" id="56110"/>
    <lineage>
        <taxon>Bacteria</taxon>
        <taxon>Bacillati</taxon>
        <taxon>Cyanobacteriota</taxon>
        <taxon>Cyanophyceae</taxon>
        <taxon>Oscillatoriophycideae</taxon>
        <taxon>Oscillatoriales</taxon>
        <taxon>Oscillatoriaceae</taxon>
        <taxon>Oscillatoria</taxon>
    </lineage>
</organism>
<dbReference type="HOGENOM" id="CLU_147989_0_0_3"/>
<evidence type="ECO:0008006" key="3">
    <source>
        <dbReference type="Google" id="ProtNLM"/>
    </source>
</evidence>